<comment type="caution">
    <text evidence="1">The sequence shown here is derived from an EMBL/GenBank/DDBJ whole genome shotgun (WGS) entry which is preliminary data.</text>
</comment>
<dbReference type="Pfam" id="PF04350">
    <property type="entry name" value="PilO"/>
    <property type="match status" value="1"/>
</dbReference>
<protein>
    <recommendedName>
        <fullName evidence="3">Pilus assembly protein PilO</fullName>
    </recommendedName>
</protein>
<reference evidence="1 2" key="1">
    <citation type="journal article" date="2016" name="Nat. Commun.">
        <title>Thousands of microbial genomes shed light on interconnected biogeochemical processes in an aquifer system.</title>
        <authorList>
            <person name="Anantharaman K."/>
            <person name="Brown C.T."/>
            <person name="Hug L.A."/>
            <person name="Sharon I."/>
            <person name="Castelle C.J."/>
            <person name="Probst A.J."/>
            <person name="Thomas B.C."/>
            <person name="Singh A."/>
            <person name="Wilkins M.J."/>
            <person name="Karaoz U."/>
            <person name="Brodie E.L."/>
            <person name="Williams K.H."/>
            <person name="Hubbard S.S."/>
            <person name="Banfield J.F."/>
        </authorList>
    </citation>
    <scope>NUCLEOTIDE SEQUENCE [LARGE SCALE GENOMIC DNA]</scope>
</reference>
<dbReference type="Proteomes" id="UP000177068">
    <property type="component" value="Unassembled WGS sequence"/>
</dbReference>
<dbReference type="GO" id="GO:0043107">
    <property type="term" value="P:type IV pilus-dependent motility"/>
    <property type="evidence" value="ECO:0007669"/>
    <property type="project" value="InterPro"/>
</dbReference>
<evidence type="ECO:0008006" key="3">
    <source>
        <dbReference type="Google" id="ProtNLM"/>
    </source>
</evidence>
<evidence type="ECO:0000313" key="1">
    <source>
        <dbReference type="EMBL" id="OHB05334.1"/>
    </source>
</evidence>
<gene>
    <name evidence="1" type="ORF">A3A26_01975</name>
</gene>
<organism evidence="1 2">
    <name type="scientific">Candidatus Zambryskibacteria bacterium RIFCSPLOWO2_01_FULL_47_14</name>
    <dbReference type="NCBI Taxonomy" id="1802763"/>
    <lineage>
        <taxon>Bacteria</taxon>
        <taxon>Candidatus Zambryskiibacteriota</taxon>
    </lineage>
</organism>
<dbReference type="AlphaFoldDB" id="A0A1G2U7A1"/>
<proteinExistence type="predicted"/>
<accession>A0A1G2U7A1</accession>
<evidence type="ECO:0000313" key="2">
    <source>
        <dbReference type="Proteomes" id="UP000177068"/>
    </source>
</evidence>
<dbReference type="EMBL" id="MHWG01000020">
    <property type="protein sequence ID" value="OHB05334.1"/>
    <property type="molecule type" value="Genomic_DNA"/>
</dbReference>
<dbReference type="Gene3D" id="3.30.70.60">
    <property type="match status" value="1"/>
</dbReference>
<dbReference type="InterPro" id="IPR007445">
    <property type="entry name" value="PilO"/>
</dbReference>
<sequence length="180" mass="20353">MKNTTATFLIALSLGLFFTFTKPYYEGVKAVAASAAEYREALDNISNIIETRDRLLINYNSIPKVELERLEKALPKDVDTVRLAHELDSIGARYGISLKSLSIDTETQKQVSQVVLPDGKGLYEKALVSMSFVSNYKSFRSFLADLEKSLRIMNIKSLKFEVGEGGLYEHKILIETYWVK</sequence>
<dbReference type="GO" id="GO:0043683">
    <property type="term" value="P:type IV pilus assembly"/>
    <property type="evidence" value="ECO:0007669"/>
    <property type="project" value="InterPro"/>
</dbReference>
<name>A0A1G2U7A1_9BACT</name>
<dbReference type="InterPro" id="IPR014717">
    <property type="entry name" value="Transl_elong_EF1B/ribsomal_bS6"/>
</dbReference>